<organism evidence="1">
    <name type="scientific">Tanacetum cinerariifolium</name>
    <name type="common">Dalmatian daisy</name>
    <name type="synonym">Chrysanthemum cinerariifolium</name>
    <dbReference type="NCBI Taxonomy" id="118510"/>
    <lineage>
        <taxon>Eukaryota</taxon>
        <taxon>Viridiplantae</taxon>
        <taxon>Streptophyta</taxon>
        <taxon>Embryophyta</taxon>
        <taxon>Tracheophyta</taxon>
        <taxon>Spermatophyta</taxon>
        <taxon>Magnoliopsida</taxon>
        <taxon>eudicotyledons</taxon>
        <taxon>Gunneridae</taxon>
        <taxon>Pentapetalae</taxon>
        <taxon>asterids</taxon>
        <taxon>campanulids</taxon>
        <taxon>Asterales</taxon>
        <taxon>Asteraceae</taxon>
        <taxon>Asteroideae</taxon>
        <taxon>Anthemideae</taxon>
        <taxon>Anthemidinae</taxon>
        <taxon>Tanacetum</taxon>
    </lineage>
</organism>
<name>A0A699QPT1_TANCI</name>
<feature type="non-terminal residue" evidence="1">
    <location>
        <position position="256"/>
    </location>
</feature>
<proteinExistence type="predicted"/>
<evidence type="ECO:0000313" key="1">
    <source>
        <dbReference type="EMBL" id="GFC74664.1"/>
    </source>
</evidence>
<dbReference type="EMBL" id="BKCJ011048357">
    <property type="protein sequence ID" value="GFC74664.1"/>
    <property type="molecule type" value="Genomic_DNA"/>
</dbReference>
<accession>A0A699QPT1</accession>
<gene>
    <name evidence="1" type="ORF">Tci_846634</name>
</gene>
<feature type="non-terminal residue" evidence="1">
    <location>
        <position position="1"/>
    </location>
</feature>
<reference evidence="1" key="1">
    <citation type="journal article" date="2019" name="Sci. Rep.">
        <title>Draft genome of Tanacetum cinerariifolium, the natural source of mosquito coil.</title>
        <authorList>
            <person name="Yamashiro T."/>
            <person name="Shiraishi A."/>
            <person name="Satake H."/>
            <person name="Nakayama K."/>
        </authorList>
    </citation>
    <scope>NUCLEOTIDE SEQUENCE</scope>
</reference>
<sequence>GLGLALAGGRDVDGELVAHQRHAVAAQAHAGHIVGGRLVGGAVARPFFGAVAHAAAGKCAPDGAVVLPIIEQRVGGQDGVGLDGALLLNDVPGHIPNRSAPDFPDVVHLRASGHVGVGERVHAQAGAVGVATDAAARGRLAIDVGAGGPGPGAVGERRGRPVGSHHEREKVAPALAGLLGIAQAAGVDTAGGEAVADAVAVLVRHHAAVVVAIELRAGRGGLGQRYLDTVGYLSYQLGAVGLRYHHRRNRHGVIGT</sequence>
<protein>
    <submittedName>
        <fullName evidence="1">Uncharacterized protein</fullName>
    </submittedName>
</protein>
<comment type="caution">
    <text evidence="1">The sequence shown here is derived from an EMBL/GenBank/DDBJ whole genome shotgun (WGS) entry which is preliminary data.</text>
</comment>
<dbReference type="AlphaFoldDB" id="A0A699QPT1"/>